<dbReference type="KEGG" id="jpo:G7058_11315"/>
<keyword evidence="3 5" id="KW-1133">Transmembrane helix</keyword>
<reference evidence="6 7" key="1">
    <citation type="journal article" date="2017" name="Int. J. Syst. Evol. Microbiol.">
        <title>Jeotgalibaca porci sp. nov. and Jeotgalibaca arthritidis sp. nov., isolated from pigs, and emended description of the genus Jeotgalibaca.</title>
        <authorList>
            <person name="Zamora L."/>
            <person name="Perez-Sancho M."/>
            <person name="Dominguez L."/>
            <person name="Fernandez-Garayzabal J.F."/>
            <person name="Vela A.I."/>
        </authorList>
    </citation>
    <scope>NUCLEOTIDE SEQUENCE [LARGE SCALE GENOMIC DNA]</scope>
    <source>
        <strain evidence="6 7">CCUG 69148</strain>
    </source>
</reference>
<organism evidence="6 7">
    <name type="scientific">Jeotgalibaca porci</name>
    <dbReference type="NCBI Taxonomy" id="1868793"/>
    <lineage>
        <taxon>Bacteria</taxon>
        <taxon>Bacillati</taxon>
        <taxon>Bacillota</taxon>
        <taxon>Bacilli</taxon>
        <taxon>Lactobacillales</taxon>
        <taxon>Carnobacteriaceae</taxon>
        <taxon>Jeotgalibaca</taxon>
    </lineage>
</organism>
<name>A0A6G7WK21_9LACT</name>
<proteinExistence type="predicted"/>
<feature type="transmembrane region" description="Helical" evidence="5">
    <location>
        <begin position="121"/>
        <end position="143"/>
    </location>
</feature>
<comment type="subcellular location">
    <subcellularLocation>
        <location evidence="1">Membrane</location>
        <topology evidence="1">Multi-pass membrane protein</topology>
    </subcellularLocation>
</comment>
<dbReference type="InterPro" id="IPR003825">
    <property type="entry name" value="Colicin-V_CvpA"/>
</dbReference>
<evidence type="ECO:0000256" key="3">
    <source>
        <dbReference type="ARBA" id="ARBA00022989"/>
    </source>
</evidence>
<dbReference type="Pfam" id="PF02674">
    <property type="entry name" value="Colicin_V"/>
    <property type="match status" value="1"/>
</dbReference>
<feature type="transmembrane region" description="Helical" evidence="5">
    <location>
        <begin position="78"/>
        <end position="101"/>
    </location>
</feature>
<protein>
    <submittedName>
        <fullName evidence="6">CvpA family protein</fullName>
    </submittedName>
</protein>
<dbReference type="PANTHER" id="PTHR37306">
    <property type="entry name" value="COLICIN V PRODUCTION PROTEIN"/>
    <property type="match status" value="1"/>
</dbReference>
<evidence type="ECO:0000313" key="6">
    <source>
        <dbReference type="EMBL" id="QIK52589.1"/>
    </source>
</evidence>
<keyword evidence="2 5" id="KW-0812">Transmembrane</keyword>
<feature type="transmembrane region" description="Helical" evidence="5">
    <location>
        <begin position="26"/>
        <end position="46"/>
    </location>
</feature>
<dbReference type="GO" id="GO:0009403">
    <property type="term" value="P:toxin biosynthetic process"/>
    <property type="evidence" value="ECO:0007669"/>
    <property type="project" value="InterPro"/>
</dbReference>
<accession>A0A6G7WK21</accession>
<keyword evidence="4 5" id="KW-0472">Membrane</keyword>
<dbReference type="EMBL" id="CP049889">
    <property type="protein sequence ID" value="QIK52589.1"/>
    <property type="molecule type" value="Genomic_DNA"/>
</dbReference>
<evidence type="ECO:0000313" key="7">
    <source>
        <dbReference type="Proteomes" id="UP000501830"/>
    </source>
</evidence>
<gene>
    <name evidence="6" type="ORF">G7058_11315</name>
</gene>
<dbReference type="AlphaFoldDB" id="A0A6G7WK21"/>
<dbReference type="GO" id="GO:0016020">
    <property type="term" value="C:membrane"/>
    <property type="evidence" value="ECO:0007669"/>
    <property type="project" value="UniProtKB-SubCell"/>
</dbReference>
<dbReference type="Proteomes" id="UP000501830">
    <property type="component" value="Chromosome"/>
</dbReference>
<evidence type="ECO:0000256" key="2">
    <source>
        <dbReference type="ARBA" id="ARBA00022692"/>
    </source>
</evidence>
<sequence length="182" mass="20591">MLTLIILIILFIGVYAGQRRGLILQVVHTAGYIVSFFVAKNYYLLLAEHLEMLIPYSQPGIGDEMVYYDTLEKLNLDLAFYNALSFLIIIAAGWLVTRILGYMLNSLAYLPVLKQVNNLGGAILGLLMQYFGVFLLLSFFTFIPFDFIQNQLAESGLANWIIQNTPYLSSTVYEWWVGIIAA</sequence>
<evidence type="ECO:0000256" key="4">
    <source>
        <dbReference type="ARBA" id="ARBA00023136"/>
    </source>
</evidence>
<evidence type="ECO:0000256" key="5">
    <source>
        <dbReference type="SAM" id="Phobius"/>
    </source>
</evidence>
<keyword evidence="7" id="KW-1185">Reference proteome</keyword>
<dbReference type="GeneID" id="94553878"/>
<dbReference type="PANTHER" id="PTHR37306:SF1">
    <property type="entry name" value="COLICIN V PRODUCTION PROTEIN"/>
    <property type="match status" value="1"/>
</dbReference>
<evidence type="ECO:0000256" key="1">
    <source>
        <dbReference type="ARBA" id="ARBA00004141"/>
    </source>
</evidence>
<dbReference type="RefSeq" id="WP_166063623.1">
    <property type="nucleotide sequence ID" value="NZ_CP049889.1"/>
</dbReference>